<dbReference type="EMBL" id="UYJE01006134">
    <property type="protein sequence ID" value="VDI43318.1"/>
    <property type="molecule type" value="Genomic_DNA"/>
</dbReference>
<evidence type="ECO:0000313" key="4">
    <source>
        <dbReference type="Proteomes" id="UP000596742"/>
    </source>
</evidence>
<keyword evidence="2" id="KW-1133">Transmembrane helix</keyword>
<feature type="transmembrane region" description="Helical" evidence="2">
    <location>
        <begin position="105"/>
        <end position="127"/>
    </location>
</feature>
<organism evidence="3 4">
    <name type="scientific">Mytilus galloprovincialis</name>
    <name type="common">Mediterranean mussel</name>
    <dbReference type="NCBI Taxonomy" id="29158"/>
    <lineage>
        <taxon>Eukaryota</taxon>
        <taxon>Metazoa</taxon>
        <taxon>Spiralia</taxon>
        <taxon>Lophotrochozoa</taxon>
        <taxon>Mollusca</taxon>
        <taxon>Bivalvia</taxon>
        <taxon>Autobranchia</taxon>
        <taxon>Pteriomorphia</taxon>
        <taxon>Mytilida</taxon>
        <taxon>Mytiloidea</taxon>
        <taxon>Mytilidae</taxon>
        <taxon>Mytilinae</taxon>
        <taxon>Mytilus</taxon>
    </lineage>
</organism>
<evidence type="ECO:0000256" key="1">
    <source>
        <dbReference type="SAM" id="MobiDB-lite"/>
    </source>
</evidence>
<evidence type="ECO:0000313" key="3">
    <source>
        <dbReference type="EMBL" id="VDI43318.1"/>
    </source>
</evidence>
<feature type="non-terminal residue" evidence="3">
    <location>
        <position position="424"/>
    </location>
</feature>
<sequence>MAKSALSKLKACPKGYTSKTGHICRPCPTNTYGERCKHECSCSVFEICNIVEGCVEIPTTPTFQTTTEIRVHETFHITTFRKDPAGSTNGKTRNTSVDGLLSTEIIVIFALSAIVIVFGVCLCFILYKYKLSQKKKKRTIIRSPIPPLPQNDQPIASEYRLYDIINEADLLDDNDLQQIRKSADYLDVISTGSDDSSNMVNHDPIALTNKQENCSVSSGNHTSSSDENNQEVTEGYLNPYQPIIKMSPPTKKEYLTLATVHTIDSGVPDYKSSKSKIEYETKDPLQMGQGSLRRLYANENCSMNIIYVNPKCCLTNMRGYVSMSCVLNIERPKMQICSEKESQDTKSHKEYSHDYCNLFKTKSESDIFTILLNGKSYDLKCPSNASWKIRAKSECNSTLTYFCLFNNVEGKYVEGCKKPDWDRK</sequence>
<keyword evidence="2" id="KW-0472">Membrane</keyword>
<name>A0A8B6F4C9_MYTGA</name>
<dbReference type="AlphaFoldDB" id="A0A8B6F4C9"/>
<comment type="caution">
    <text evidence="3">The sequence shown here is derived from an EMBL/GenBank/DDBJ whole genome shotgun (WGS) entry which is preliminary data.</text>
</comment>
<gene>
    <name evidence="3" type="ORF">MGAL_10B049747</name>
</gene>
<dbReference type="Proteomes" id="UP000596742">
    <property type="component" value="Unassembled WGS sequence"/>
</dbReference>
<feature type="region of interest" description="Disordered" evidence="1">
    <location>
        <begin position="211"/>
        <end position="230"/>
    </location>
</feature>
<dbReference type="Gene3D" id="2.170.300.10">
    <property type="entry name" value="Tie2 ligand-binding domain superfamily"/>
    <property type="match status" value="1"/>
</dbReference>
<keyword evidence="4" id="KW-1185">Reference proteome</keyword>
<dbReference type="OrthoDB" id="6186857at2759"/>
<protein>
    <submittedName>
        <fullName evidence="3">Uncharacterized protein</fullName>
    </submittedName>
</protein>
<reference evidence="3" key="1">
    <citation type="submission" date="2018-11" db="EMBL/GenBank/DDBJ databases">
        <authorList>
            <person name="Alioto T."/>
            <person name="Alioto T."/>
        </authorList>
    </citation>
    <scope>NUCLEOTIDE SEQUENCE</scope>
</reference>
<accession>A0A8B6F4C9</accession>
<keyword evidence="2" id="KW-0812">Transmembrane</keyword>
<evidence type="ECO:0000256" key="2">
    <source>
        <dbReference type="SAM" id="Phobius"/>
    </source>
</evidence>
<proteinExistence type="predicted"/>